<feature type="transmembrane region" description="Helical" evidence="1">
    <location>
        <begin position="103"/>
        <end position="121"/>
    </location>
</feature>
<evidence type="ECO:0000313" key="3">
    <source>
        <dbReference type="Proteomes" id="UP000177097"/>
    </source>
</evidence>
<accession>A0A1F7TZ63</accession>
<dbReference type="EMBL" id="MGDX01000016">
    <property type="protein sequence ID" value="OGL71226.1"/>
    <property type="molecule type" value="Genomic_DNA"/>
</dbReference>
<dbReference type="STRING" id="1802389.A3C17_03690"/>
<gene>
    <name evidence="2" type="ORF">A3C17_03690</name>
</gene>
<feature type="transmembrane region" description="Helical" evidence="1">
    <location>
        <begin position="6"/>
        <end position="27"/>
    </location>
</feature>
<feature type="transmembrane region" description="Helical" evidence="1">
    <location>
        <begin position="72"/>
        <end position="91"/>
    </location>
</feature>
<dbReference type="Proteomes" id="UP000177097">
    <property type="component" value="Unassembled WGS sequence"/>
</dbReference>
<proteinExistence type="predicted"/>
<name>A0A1F7TZ63_9BACT</name>
<sequence length="144" mass="16439">MKPLRFLVFFSMTYLLGTLMSFFFAFAARLIQDDRIFFIPFVSIILLNLFFGWLYFKGIDSSVGWRARVEAMAVWLMLGMVLDVLVLLFIYKKSFADLSYFTPLGYGLKALVLFVAAYVTADAHPRLTAPNLVLHDDLSSNGRV</sequence>
<protein>
    <submittedName>
        <fullName evidence="2">Uncharacterized protein</fullName>
    </submittedName>
</protein>
<organism evidence="2 3">
    <name type="scientific">Candidatus Uhrbacteria bacterium RIFCSPHIGHO2_02_FULL_53_13</name>
    <dbReference type="NCBI Taxonomy" id="1802389"/>
    <lineage>
        <taxon>Bacteria</taxon>
        <taxon>Candidatus Uhriibacteriota</taxon>
    </lineage>
</organism>
<reference evidence="2 3" key="1">
    <citation type="journal article" date="2016" name="Nat. Commun.">
        <title>Thousands of microbial genomes shed light on interconnected biogeochemical processes in an aquifer system.</title>
        <authorList>
            <person name="Anantharaman K."/>
            <person name="Brown C.T."/>
            <person name="Hug L.A."/>
            <person name="Sharon I."/>
            <person name="Castelle C.J."/>
            <person name="Probst A.J."/>
            <person name="Thomas B.C."/>
            <person name="Singh A."/>
            <person name="Wilkins M.J."/>
            <person name="Karaoz U."/>
            <person name="Brodie E.L."/>
            <person name="Williams K.H."/>
            <person name="Hubbard S.S."/>
            <person name="Banfield J.F."/>
        </authorList>
    </citation>
    <scope>NUCLEOTIDE SEQUENCE [LARGE SCALE GENOMIC DNA]</scope>
</reference>
<dbReference type="AlphaFoldDB" id="A0A1F7TZ63"/>
<feature type="transmembrane region" description="Helical" evidence="1">
    <location>
        <begin position="36"/>
        <end position="56"/>
    </location>
</feature>
<keyword evidence="1" id="KW-0812">Transmembrane</keyword>
<keyword evidence="1" id="KW-1133">Transmembrane helix</keyword>
<comment type="caution">
    <text evidence="2">The sequence shown here is derived from an EMBL/GenBank/DDBJ whole genome shotgun (WGS) entry which is preliminary data.</text>
</comment>
<keyword evidence="1" id="KW-0472">Membrane</keyword>
<evidence type="ECO:0000256" key="1">
    <source>
        <dbReference type="SAM" id="Phobius"/>
    </source>
</evidence>
<evidence type="ECO:0000313" key="2">
    <source>
        <dbReference type="EMBL" id="OGL71226.1"/>
    </source>
</evidence>